<feature type="compositionally biased region" description="Acidic residues" evidence="1">
    <location>
        <begin position="192"/>
        <end position="208"/>
    </location>
</feature>
<feature type="region of interest" description="Disordered" evidence="1">
    <location>
        <begin position="192"/>
        <end position="211"/>
    </location>
</feature>
<feature type="compositionally biased region" description="Low complexity" evidence="1">
    <location>
        <begin position="1"/>
        <end position="12"/>
    </location>
</feature>
<feature type="region of interest" description="Disordered" evidence="1">
    <location>
        <begin position="69"/>
        <end position="117"/>
    </location>
</feature>
<dbReference type="EMBL" id="BNJQ01000002">
    <property type="protein sequence ID" value="GHP01829.1"/>
    <property type="molecule type" value="Genomic_DNA"/>
</dbReference>
<feature type="compositionally biased region" description="Basic residues" evidence="1">
    <location>
        <begin position="97"/>
        <end position="106"/>
    </location>
</feature>
<feature type="compositionally biased region" description="Polar residues" evidence="1">
    <location>
        <begin position="37"/>
        <end position="49"/>
    </location>
</feature>
<protein>
    <submittedName>
        <fullName evidence="2">Uncharacterized protein</fullName>
    </submittedName>
</protein>
<comment type="caution">
    <text evidence="2">The sequence shown here is derived from an EMBL/GenBank/DDBJ whole genome shotgun (WGS) entry which is preliminary data.</text>
</comment>
<keyword evidence="3" id="KW-1185">Reference proteome</keyword>
<dbReference type="InterPro" id="IPR011009">
    <property type="entry name" value="Kinase-like_dom_sf"/>
</dbReference>
<evidence type="ECO:0000313" key="2">
    <source>
        <dbReference type="EMBL" id="GHP01829.1"/>
    </source>
</evidence>
<dbReference type="AlphaFoldDB" id="A0A830H8G5"/>
<dbReference type="Proteomes" id="UP000660262">
    <property type="component" value="Unassembled WGS sequence"/>
</dbReference>
<name>A0A830H8G5_9CHLO</name>
<evidence type="ECO:0000313" key="3">
    <source>
        <dbReference type="Proteomes" id="UP000660262"/>
    </source>
</evidence>
<dbReference type="SUPFAM" id="SSF56112">
    <property type="entry name" value="Protein kinase-like (PK-like)"/>
    <property type="match status" value="1"/>
</dbReference>
<sequence>MTSSSSPSSAAPVIDDESAGGGDHPLGPSKKKLPRSRSFSKSSVLTTPFQACPPSTIDAEMLMALASIQQSSGASASSGSLKQQPEDEDEEDETNSKKKKKNRRKVAVTPTASSLFPTTPEEIDAAFINRALMIPHDHVVTSVRVVPTGTSMGFLPETHRVYLSYDKSGEDDDDHLPNSVIVKILPISEFFQQEDEDEQNDDSKDDDGDNRMRMMLTTTMHKFAARIHEHVQIPRALHIAMDEEKRHILFVFEDFAVNAKTMKPLCRFQGTGIKDEDVIAASAVAGELHAAFWEDAIQDTATATTFTSSSPYLPLSRLLHQTHLLPTRNVTLIAELCSSRVLSSAVLASLPPSWIPHAAAAMELAPLIQNYISSDVTPKTLLHHDLRGDNQFCVLGASSSTSTKPRLAFTAWPYAGMGMPLLDLAWLVVTASDTTCQSENVADLHLACLRSYWCAVAEARGAERLANEYPFCDALEDYHIAILWCFLVACQSVPPHGVRRHGDEEGKAAALVGEEEQCARLMRRILNCVVRLQAVQVATCRILAVLDLIAED</sequence>
<reference evidence="2" key="1">
    <citation type="submission" date="2020-10" db="EMBL/GenBank/DDBJ databases">
        <title>Unveiling of a novel bifunctional photoreceptor, Dualchrome1, isolated from a cosmopolitan green alga.</title>
        <authorList>
            <person name="Suzuki S."/>
            <person name="Kawachi M."/>
        </authorList>
    </citation>
    <scope>NUCLEOTIDE SEQUENCE</scope>
    <source>
        <strain evidence="2">NIES 2893</strain>
    </source>
</reference>
<proteinExistence type="predicted"/>
<evidence type="ECO:0000256" key="1">
    <source>
        <dbReference type="SAM" id="MobiDB-lite"/>
    </source>
</evidence>
<feature type="compositionally biased region" description="Low complexity" evidence="1">
    <location>
        <begin position="69"/>
        <end position="83"/>
    </location>
</feature>
<dbReference type="Gene3D" id="3.90.1200.10">
    <property type="match status" value="1"/>
</dbReference>
<gene>
    <name evidence="2" type="ORF">PPROV_000058600</name>
</gene>
<feature type="region of interest" description="Disordered" evidence="1">
    <location>
        <begin position="1"/>
        <end position="53"/>
    </location>
</feature>
<accession>A0A830H8G5</accession>
<organism evidence="2 3">
    <name type="scientific">Pycnococcus provasolii</name>
    <dbReference type="NCBI Taxonomy" id="41880"/>
    <lineage>
        <taxon>Eukaryota</taxon>
        <taxon>Viridiplantae</taxon>
        <taxon>Chlorophyta</taxon>
        <taxon>Pseudoscourfieldiophyceae</taxon>
        <taxon>Pseudoscourfieldiales</taxon>
        <taxon>Pycnococcaceae</taxon>
        <taxon>Pycnococcus</taxon>
    </lineage>
</organism>